<dbReference type="InterPro" id="IPR036388">
    <property type="entry name" value="WH-like_DNA-bd_sf"/>
</dbReference>
<dbReference type="Gene3D" id="3.40.1410.10">
    <property type="entry name" value="Chorismate lyase-like"/>
    <property type="match status" value="1"/>
</dbReference>
<feature type="domain" description="HTH gntR-type" evidence="4">
    <location>
        <begin position="8"/>
        <end position="75"/>
    </location>
</feature>
<dbReference type="InterPro" id="IPR000524">
    <property type="entry name" value="Tscrpt_reg_HTH_GntR"/>
</dbReference>
<evidence type="ECO:0000256" key="1">
    <source>
        <dbReference type="ARBA" id="ARBA00023015"/>
    </source>
</evidence>
<accession>Q1JMM7</accession>
<keyword evidence="2" id="KW-0238">DNA-binding</keyword>
<dbReference type="CDD" id="cd07377">
    <property type="entry name" value="WHTH_GntR"/>
    <property type="match status" value="1"/>
</dbReference>
<dbReference type="SMART" id="SM00866">
    <property type="entry name" value="UTRA"/>
    <property type="match status" value="1"/>
</dbReference>
<dbReference type="PANTHER" id="PTHR44846">
    <property type="entry name" value="MANNOSYL-D-GLYCERATE TRANSPORT/METABOLISM SYSTEM REPRESSOR MNGR-RELATED"/>
    <property type="match status" value="1"/>
</dbReference>
<evidence type="ECO:0000313" key="5">
    <source>
        <dbReference type="EMBL" id="ABF31785.1"/>
    </source>
</evidence>
<proteinExistence type="predicted"/>
<dbReference type="InterPro" id="IPR028978">
    <property type="entry name" value="Chorismate_lyase_/UTRA_dom_sf"/>
</dbReference>
<dbReference type="GO" id="GO:0045892">
    <property type="term" value="P:negative regulation of DNA-templated transcription"/>
    <property type="evidence" value="ECO:0007669"/>
    <property type="project" value="TreeGrafter"/>
</dbReference>
<sequence>MNKMPKEQPLYLQIVDDLEVKIKKSMTENDKLLSERELSDLYGVSRITIRLALKELELRDLIYKKQGKGTYVSGIKEPVTDLSSTYSFTEQMKKVGKTPKTEILSFEQYQVTPYLSGLLEFDLDTEVFELERLRIADDMPLMFERSYIPAQPFQGLSIADLKRKALYDIFAKDYQETIRLAEEEFYASIALDYEADLLGIKKGDPVLHIIRKTYNDKNILIEFTFSIARADQFRYRVQHHPNG</sequence>
<protein>
    <submittedName>
        <fullName evidence="5">Transcriptional regulator, GntR family</fullName>
    </submittedName>
</protein>
<dbReference type="Pfam" id="PF07702">
    <property type="entry name" value="UTRA"/>
    <property type="match status" value="1"/>
</dbReference>
<organism evidence="5 6">
    <name type="scientific">Streptococcus pyogenes serotype M12 (strain MGAS9429)</name>
    <dbReference type="NCBI Taxonomy" id="370551"/>
    <lineage>
        <taxon>Bacteria</taxon>
        <taxon>Bacillati</taxon>
        <taxon>Bacillota</taxon>
        <taxon>Bacilli</taxon>
        <taxon>Lactobacillales</taxon>
        <taxon>Streptococcaceae</taxon>
        <taxon>Streptococcus</taxon>
    </lineage>
</organism>
<dbReference type="KEGG" id="spk:MGAS9429_Spy0597"/>
<evidence type="ECO:0000313" key="6">
    <source>
        <dbReference type="Proteomes" id="UP000002433"/>
    </source>
</evidence>
<dbReference type="InterPro" id="IPR036390">
    <property type="entry name" value="WH_DNA-bd_sf"/>
</dbReference>
<dbReference type="PRINTS" id="PR00035">
    <property type="entry name" value="HTHGNTR"/>
</dbReference>
<dbReference type="SUPFAM" id="SSF64288">
    <property type="entry name" value="Chorismate lyase-like"/>
    <property type="match status" value="1"/>
</dbReference>
<keyword evidence="3" id="KW-0804">Transcription</keyword>
<reference evidence="5 6" key="1">
    <citation type="journal article" date="2006" name="Proc. Natl. Acad. Sci. U.S.A.">
        <title>Molecular genetic anatomy of inter- and intraserotype variation in the human bacterial pathogen group A Streptococcus.</title>
        <authorList>
            <person name="Beres S.B."/>
            <person name="Richter E.W."/>
            <person name="Nagiec M.J."/>
            <person name="Sumby P."/>
            <person name="Porcella S.F."/>
            <person name="DeLeo F.R."/>
            <person name="Musser J.M."/>
        </authorList>
    </citation>
    <scope>NUCLEOTIDE SEQUENCE [LARGE SCALE GENOMIC DNA]</scope>
    <source>
        <strain evidence="5 6">MGAS9429</strain>
    </source>
</reference>
<dbReference type="SMART" id="SM00345">
    <property type="entry name" value="HTH_GNTR"/>
    <property type="match status" value="1"/>
</dbReference>
<dbReference type="InterPro" id="IPR050679">
    <property type="entry name" value="Bact_HTH_transcr_reg"/>
</dbReference>
<evidence type="ECO:0000256" key="3">
    <source>
        <dbReference type="ARBA" id="ARBA00023163"/>
    </source>
</evidence>
<dbReference type="Proteomes" id="UP000002433">
    <property type="component" value="Chromosome"/>
</dbReference>
<dbReference type="InterPro" id="IPR011663">
    <property type="entry name" value="UTRA"/>
</dbReference>
<evidence type="ECO:0000259" key="4">
    <source>
        <dbReference type="PROSITE" id="PS50949"/>
    </source>
</evidence>
<dbReference type="PANTHER" id="PTHR44846:SF1">
    <property type="entry name" value="MANNOSYL-D-GLYCERATE TRANSPORT_METABOLISM SYSTEM REPRESSOR MNGR-RELATED"/>
    <property type="match status" value="1"/>
</dbReference>
<dbReference type="SUPFAM" id="SSF46785">
    <property type="entry name" value="Winged helix' DNA-binding domain"/>
    <property type="match status" value="1"/>
</dbReference>
<dbReference type="EMBL" id="CP000259">
    <property type="protein sequence ID" value="ABF31785.1"/>
    <property type="molecule type" value="Genomic_DNA"/>
</dbReference>
<dbReference type="HOGENOM" id="CLU_063236_2_1_9"/>
<gene>
    <name evidence="5" type="ordered locus">MGAS9429_Spy0597</name>
</gene>
<dbReference type="Gene3D" id="1.10.10.10">
    <property type="entry name" value="Winged helix-like DNA-binding domain superfamily/Winged helix DNA-binding domain"/>
    <property type="match status" value="1"/>
</dbReference>
<dbReference type="AlphaFoldDB" id="Q1JMM7"/>
<evidence type="ECO:0000256" key="2">
    <source>
        <dbReference type="ARBA" id="ARBA00023125"/>
    </source>
</evidence>
<keyword evidence="1" id="KW-0805">Transcription regulation</keyword>
<dbReference type="Pfam" id="PF00392">
    <property type="entry name" value="GntR"/>
    <property type="match status" value="1"/>
</dbReference>
<dbReference type="PROSITE" id="PS50949">
    <property type="entry name" value="HTH_GNTR"/>
    <property type="match status" value="1"/>
</dbReference>
<dbReference type="GO" id="GO:0003677">
    <property type="term" value="F:DNA binding"/>
    <property type="evidence" value="ECO:0007669"/>
    <property type="project" value="UniProtKB-KW"/>
</dbReference>
<dbReference type="GO" id="GO:0003700">
    <property type="term" value="F:DNA-binding transcription factor activity"/>
    <property type="evidence" value="ECO:0007669"/>
    <property type="project" value="InterPro"/>
</dbReference>
<name>Q1JMM7_STRPC</name>